<evidence type="ECO:0008006" key="9">
    <source>
        <dbReference type="Google" id="ProtNLM"/>
    </source>
</evidence>
<dbReference type="GO" id="GO:0005886">
    <property type="term" value="C:plasma membrane"/>
    <property type="evidence" value="ECO:0007669"/>
    <property type="project" value="UniProtKB-SubCell"/>
</dbReference>
<dbReference type="InterPro" id="IPR004960">
    <property type="entry name" value="LipA_acyltrans"/>
</dbReference>
<dbReference type="eggNOG" id="COG1560">
    <property type="taxonomic scope" value="Bacteria"/>
</dbReference>
<evidence type="ECO:0000256" key="1">
    <source>
        <dbReference type="ARBA" id="ARBA00004533"/>
    </source>
</evidence>
<keyword evidence="2" id="KW-1003">Cell membrane</keyword>
<dbReference type="AlphaFoldDB" id="A3VL15"/>
<keyword evidence="5" id="KW-0472">Membrane</keyword>
<dbReference type="GO" id="GO:0009247">
    <property type="term" value="P:glycolipid biosynthetic process"/>
    <property type="evidence" value="ECO:0007669"/>
    <property type="project" value="UniProtKB-ARBA"/>
</dbReference>
<accession>A3VL15</accession>
<reference evidence="7 8" key="1">
    <citation type="journal article" date="2010" name="J. Bacteriol.">
        <title>Genome sequences of Pelagibaca bermudensis HTCC2601T and Maritimibacter alkaliphilus HTCC2654T, the type strains of two marine Roseobacter genera.</title>
        <authorList>
            <person name="Thrash J.C."/>
            <person name="Cho J.C."/>
            <person name="Ferriera S."/>
            <person name="Johnson J."/>
            <person name="Vergin K.L."/>
            <person name="Giovannoni S.J."/>
        </authorList>
    </citation>
    <scope>NUCLEOTIDE SEQUENCE [LARGE SCALE GENOMIC DNA]</scope>
    <source>
        <strain evidence="7 8">HTCC2654</strain>
    </source>
</reference>
<name>A3VL15_9RHOB</name>
<keyword evidence="8" id="KW-1185">Reference proteome</keyword>
<evidence type="ECO:0000256" key="2">
    <source>
        <dbReference type="ARBA" id="ARBA00022475"/>
    </source>
</evidence>
<evidence type="ECO:0000256" key="5">
    <source>
        <dbReference type="ARBA" id="ARBA00023136"/>
    </source>
</evidence>
<dbReference type="PANTHER" id="PTHR30606">
    <property type="entry name" value="LIPID A BIOSYNTHESIS LAUROYL ACYLTRANSFERASE"/>
    <property type="match status" value="1"/>
</dbReference>
<dbReference type="STRING" id="314271.RB2654_05255"/>
<dbReference type="RefSeq" id="WP_008329364.1">
    <property type="nucleotide sequence ID" value="NZ_CH902578.1"/>
</dbReference>
<evidence type="ECO:0000313" key="7">
    <source>
        <dbReference type="EMBL" id="EAQ11065.1"/>
    </source>
</evidence>
<keyword evidence="4" id="KW-0808">Transferase</keyword>
<evidence type="ECO:0000256" key="4">
    <source>
        <dbReference type="ARBA" id="ARBA00022679"/>
    </source>
</evidence>
<protein>
    <recommendedName>
        <fullName evidence="9">Lipid A biosynthesis lauroyl acyltransferase</fullName>
    </recommendedName>
</protein>
<gene>
    <name evidence="7" type="ORF">RB2654_05255</name>
</gene>
<evidence type="ECO:0000256" key="3">
    <source>
        <dbReference type="ARBA" id="ARBA00022519"/>
    </source>
</evidence>
<sequence length="334" mass="37592">MAKPVKKAARRWRPETPPTWEDFKAGGGRRARWRRYWLRDTRDGIVDYIMHYGLRLAPLELCSSVGDALGRTVGMRNYELPVNRFRAVLSAIRPDWSPDEVEAKVKDGFGNFGRLMTEFSVLDRIYPMGRVTVHGLDHLEAVKGGPLILLGLHLGNFEVLGPTHIAHGVNIMGVYEPPDSRFRHALAITARERFGGKVFPAGVDGTRPMMKWLREGNAVQIFADEFIHGGVRGPSLGRGVRFDGNIAFAVRMARKTGAQILLTHAKRLKGCRFEVHYIPVESVLSDESLEEAVTRIDLIASRRIFALPEQWYMGHEVRNAEPIAKGRHRIIGDA</sequence>
<dbReference type="Pfam" id="PF03279">
    <property type="entry name" value="Lip_A_acyltrans"/>
    <property type="match status" value="1"/>
</dbReference>
<comment type="subcellular location">
    <subcellularLocation>
        <location evidence="1">Cell inner membrane</location>
    </subcellularLocation>
</comment>
<dbReference type="Proteomes" id="UP000002931">
    <property type="component" value="Unassembled WGS sequence"/>
</dbReference>
<dbReference type="HOGENOM" id="CLU_831067_0_0_5"/>
<dbReference type="OrthoDB" id="9801955at2"/>
<keyword evidence="6" id="KW-0012">Acyltransferase</keyword>
<proteinExistence type="predicted"/>
<organism evidence="7 8">
    <name type="scientific">Maritimibacter alkaliphilus HTCC2654</name>
    <dbReference type="NCBI Taxonomy" id="314271"/>
    <lineage>
        <taxon>Bacteria</taxon>
        <taxon>Pseudomonadati</taxon>
        <taxon>Pseudomonadota</taxon>
        <taxon>Alphaproteobacteria</taxon>
        <taxon>Rhodobacterales</taxon>
        <taxon>Roseobacteraceae</taxon>
        <taxon>Maritimibacter</taxon>
    </lineage>
</organism>
<evidence type="ECO:0000256" key="6">
    <source>
        <dbReference type="ARBA" id="ARBA00023315"/>
    </source>
</evidence>
<dbReference type="GO" id="GO:0016746">
    <property type="term" value="F:acyltransferase activity"/>
    <property type="evidence" value="ECO:0007669"/>
    <property type="project" value="UniProtKB-KW"/>
</dbReference>
<dbReference type="CDD" id="cd07984">
    <property type="entry name" value="LPLAT_LABLAT-like"/>
    <property type="match status" value="1"/>
</dbReference>
<dbReference type="PANTHER" id="PTHR30606:SF10">
    <property type="entry name" value="PHOSPHATIDYLINOSITOL MANNOSIDE ACYLTRANSFERASE"/>
    <property type="match status" value="1"/>
</dbReference>
<keyword evidence="3" id="KW-0997">Cell inner membrane</keyword>
<dbReference type="EMBL" id="AAMT01000020">
    <property type="protein sequence ID" value="EAQ11065.1"/>
    <property type="molecule type" value="Genomic_DNA"/>
</dbReference>
<evidence type="ECO:0000313" key="8">
    <source>
        <dbReference type="Proteomes" id="UP000002931"/>
    </source>
</evidence>
<comment type="caution">
    <text evidence="7">The sequence shown here is derived from an EMBL/GenBank/DDBJ whole genome shotgun (WGS) entry which is preliminary data.</text>
</comment>